<sequence>MVLNVHQLWHNIHRTHLGAPGLSSPPLLTNRGTMLLDKLCWLLALLALSSAVLTSSNESLSAPRIFLSFK</sequence>
<accession>A0A9N7YSB1</accession>
<dbReference type="EMBL" id="CADEAL010002079">
    <property type="protein sequence ID" value="CAB1437847.1"/>
    <property type="molecule type" value="Genomic_DNA"/>
</dbReference>
<proteinExistence type="predicted"/>
<name>A0A9N7YSB1_PLEPL</name>
<comment type="caution">
    <text evidence="1">The sequence shown here is derived from an EMBL/GenBank/DDBJ whole genome shotgun (WGS) entry which is preliminary data.</text>
</comment>
<reference evidence="1" key="1">
    <citation type="submission" date="2020-03" db="EMBL/GenBank/DDBJ databases">
        <authorList>
            <person name="Weist P."/>
        </authorList>
    </citation>
    <scope>NUCLEOTIDE SEQUENCE</scope>
</reference>
<dbReference type="Proteomes" id="UP001153269">
    <property type="component" value="Unassembled WGS sequence"/>
</dbReference>
<dbReference type="AlphaFoldDB" id="A0A9N7YSB1"/>
<protein>
    <submittedName>
        <fullName evidence="1">Uncharacterized protein</fullName>
    </submittedName>
</protein>
<keyword evidence="2" id="KW-1185">Reference proteome</keyword>
<evidence type="ECO:0000313" key="1">
    <source>
        <dbReference type="EMBL" id="CAB1437847.1"/>
    </source>
</evidence>
<organism evidence="1 2">
    <name type="scientific">Pleuronectes platessa</name>
    <name type="common">European plaice</name>
    <dbReference type="NCBI Taxonomy" id="8262"/>
    <lineage>
        <taxon>Eukaryota</taxon>
        <taxon>Metazoa</taxon>
        <taxon>Chordata</taxon>
        <taxon>Craniata</taxon>
        <taxon>Vertebrata</taxon>
        <taxon>Euteleostomi</taxon>
        <taxon>Actinopterygii</taxon>
        <taxon>Neopterygii</taxon>
        <taxon>Teleostei</taxon>
        <taxon>Neoteleostei</taxon>
        <taxon>Acanthomorphata</taxon>
        <taxon>Carangaria</taxon>
        <taxon>Pleuronectiformes</taxon>
        <taxon>Pleuronectoidei</taxon>
        <taxon>Pleuronectidae</taxon>
        <taxon>Pleuronectes</taxon>
    </lineage>
</organism>
<evidence type="ECO:0000313" key="2">
    <source>
        <dbReference type="Proteomes" id="UP001153269"/>
    </source>
</evidence>
<gene>
    <name evidence="1" type="ORF">PLEPLA_LOCUS25841</name>
</gene>
<feature type="non-terminal residue" evidence="1">
    <location>
        <position position="70"/>
    </location>
</feature>